<dbReference type="PANTHER" id="PTHR35866:SF1">
    <property type="entry name" value="YKGJ FAMILY CYSTEINE CLUSTER PROTEIN"/>
    <property type="match status" value="1"/>
</dbReference>
<proteinExistence type="predicted"/>
<sequence length="333" mass="37316">MMKKVIRDFECAMCGGCCASQDLVQLTTYELYRLSRSLQMEPAEFFDKYCVVTATSLNPMPHLYIKTVNGACPFLKDNKCSVHESRPYACQAYPMRVYWVLTRDMKDFVRAHYKLEDSCSLFKLDDNDVLLGDFELLSRQTIAYWVDDAYFSMAGGTVDLSVPYRVADLYIHDKGMRDVAKRYVVNPEHPPVAYDSELAYAKITLTLQAAVWDTSFALVSAERQETGEDARIGKYLLMATDDESVKALRLLVESGRLDLARTLAMESKARKGTFIVAALHGSSTDHVALGFVLGAEKGELEAFTENGNKPLYVFFKGSAADGKLTGFPLNIKI</sequence>
<dbReference type="InParanoid" id="D1Z1K0"/>
<evidence type="ECO:0008006" key="3">
    <source>
        <dbReference type="Google" id="ProtNLM"/>
    </source>
</evidence>
<accession>D1Z1K0</accession>
<dbReference type="InterPro" id="IPR005358">
    <property type="entry name" value="Puta_zinc/iron-chelating_dom"/>
</dbReference>
<name>D1Z1K0_METPS</name>
<evidence type="ECO:0000313" key="2">
    <source>
        <dbReference type="Proteomes" id="UP000001882"/>
    </source>
</evidence>
<dbReference type="GeneID" id="8682254"/>
<dbReference type="Pfam" id="PF03692">
    <property type="entry name" value="CxxCxxCC"/>
    <property type="match status" value="1"/>
</dbReference>
<organism evidence="1 2">
    <name type="scientific">Methanocella paludicola (strain DSM 17711 / JCM 13418 / NBRC 101707 / SANAE)</name>
    <dbReference type="NCBI Taxonomy" id="304371"/>
    <lineage>
        <taxon>Archaea</taxon>
        <taxon>Methanobacteriati</taxon>
        <taxon>Methanobacteriota</taxon>
        <taxon>Stenosarchaea group</taxon>
        <taxon>Methanomicrobia</taxon>
        <taxon>Methanocellales</taxon>
        <taxon>Methanocellaceae</taxon>
        <taxon>Methanocella</taxon>
    </lineage>
</organism>
<dbReference type="eggNOG" id="arCOG02579">
    <property type="taxonomic scope" value="Archaea"/>
</dbReference>
<dbReference type="KEGG" id="mpd:MCP_2500"/>
<dbReference type="EMBL" id="AP011532">
    <property type="protein sequence ID" value="BAI62572.1"/>
    <property type="molecule type" value="Genomic_DNA"/>
</dbReference>
<dbReference type="PANTHER" id="PTHR35866">
    <property type="entry name" value="PUTATIVE-RELATED"/>
    <property type="match status" value="1"/>
</dbReference>
<reference evidence="2" key="3">
    <citation type="journal article" date="2011" name="PLoS ONE">
        <title>Genome sequence of a mesophilic hydrogenotrophic methanogen Methanocella paludicola, the first cultivated representative of the order Methanocellales.</title>
        <authorList>
            <person name="Sakai S."/>
            <person name="Takaki Y."/>
            <person name="Shimamura S."/>
            <person name="Sekine M."/>
            <person name="Tajima T."/>
            <person name="Kosugi H."/>
            <person name="Ichikawa N."/>
            <person name="Tasumi E."/>
            <person name="Hiraki A.T."/>
            <person name="Shimizu A."/>
            <person name="Kato Y."/>
            <person name="Nishiko R."/>
            <person name="Mori K."/>
            <person name="Fujita N."/>
            <person name="Imachi H."/>
            <person name="Takai K."/>
        </authorList>
    </citation>
    <scope>NUCLEOTIDE SEQUENCE [LARGE SCALE GENOMIC DNA]</scope>
    <source>
        <strain evidence="2">DSM 17711 / JCM 13418 / NBRC 101707 / SANAE</strain>
    </source>
</reference>
<protein>
    <recommendedName>
        <fullName evidence="3">YkgJ family cysteine cluster protein</fullName>
    </recommendedName>
</protein>
<dbReference type="RefSeq" id="WP_012901246.1">
    <property type="nucleotide sequence ID" value="NC_013665.1"/>
</dbReference>
<dbReference type="STRING" id="304371.MCP_2500"/>
<dbReference type="Proteomes" id="UP000001882">
    <property type="component" value="Chromosome"/>
</dbReference>
<reference evidence="1 2" key="1">
    <citation type="journal article" date="2007" name="Appl. Environ. Microbiol.">
        <title>Isolation of key methanogens for global methane emission from rice paddy fields: a novel isolate affiliated with the clone cluster rice cluster I.</title>
        <authorList>
            <person name="Sakai S."/>
            <person name="Imachi H."/>
            <person name="Sekiguchi Y."/>
            <person name="Ohashi A."/>
            <person name="Harada H."/>
            <person name="Kamagata Y."/>
        </authorList>
    </citation>
    <scope>NUCLEOTIDE SEQUENCE [LARGE SCALE GENOMIC DNA]</scope>
    <source>
        <strain evidence="2">DSM 17711 / JCM 13418 / NBRC 101707 / SANAE</strain>
    </source>
</reference>
<keyword evidence="2" id="KW-1185">Reference proteome</keyword>
<dbReference type="AlphaFoldDB" id="D1Z1K0"/>
<reference evidence="1 2" key="2">
    <citation type="journal article" date="2008" name="Int. J. Syst. Evol. Microbiol.">
        <title>Methanocella paludicola gen. nov., sp. nov., a methane-producing archaeon, the first isolate of the lineage 'Rice Cluster I', and proposal of the new archaeal order Methanocellales ord. nov.</title>
        <authorList>
            <person name="Sakai S."/>
            <person name="Imachi H."/>
            <person name="Hanada S."/>
            <person name="Ohashi A."/>
            <person name="Harada H."/>
            <person name="Kamagata Y."/>
        </authorList>
    </citation>
    <scope>NUCLEOTIDE SEQUENCE [LARGE SCALE GENOMIC DNA]</scope>
    <source>
        <strain evidence="2">DSM 17711 / JCM 13418 / NBRC 101707 / SANAE</strain>
    </source>
</reference>
<evidence type="ECO:0000313" key="1">
    <source>
        <dbReference type="EMBL" id="BAI62572.1"/>
    </source>
</evidence>
<gene>
    <name evidence="1" type="ordered locus">MCP_2500</name>
</gene>